<gene>
    <name evidence="2" type="ORF">As57867_007986</name>
</gene>
<feature type="non-terminal residue" evidence="2">
    <location>
        <position position="141"/>
    </location>
</feature>
<protein>
    <submittedName>
        <fullName evidence="2">Uncharacterized protein</fullName>
    </submittedName>
</protein>
<name>A0A6A4YYQ0_9STRA</name>
<comment type="caution">
    <text evidence="2">The sequence shown here is derived from an EMBL/GenBank/DDBJ whole genome shotgun (WGS) entry which is preliminary data.</text>
</comment>
<evidence type="ECO:0000313" key="2">
    <source>
        <dbReference type="EMBL" id="KAF0701530.1"/>
    </source>
</evidence>
<organism evidence="2">
    <name type="scientific">Aphanomyces stellatus</name>
    <dbReference type="NCBI Taxonomy" id="120398"/>
    <lineage>
        <taxon>Eukaryota</taxon>
        <taxon>Sar</taxon>
        <taxon>Stramenopiles</taxon>
        <taxon>Oomycota</taxon>
        <taxon>Saprolegniomycetes</taxon>
        <taxon>Saprolegniales</taxon>
        <taxon>Verrucalvaceae</taxon>
        <taxon>Aphanomyces</taxon>
    </lineage>
</organism>
<feature type="transmembrane region" description="Helical" evidence="1">
    <location>
        <begin position="111"/>
        <end position="135"/>
    </location>
</feature>
<dbReference type="OrthoDB" id="76348at2759"/>
<keyword evidence="1" id="KW-0812">Transmembrane</keyword>
<accession>A0A6A4YYQ0</accession>
<proteinExistence type="predicted"/>
<dbReference type="EMBL" id="VJMH01005035">
    <property type="protein sequence ID" value="KAF0701530.1"/>
    <property type="molecule type" value="Genomic_DNA"/>
</dbReference>
<keyword evidence="1" id="KW-0472">Membrane</keyword>
<dbReference type="AlphaFoldDB" id="A0A6A4YYQ0"/>
<reference evidence="2" key="1">
    <citation type="submission" date="2019-06" db="EMBL/GenBank/DDBJ databases">
        <title>Genomics analysis of Aphanomyces spp. identifies a new class of oomycete effector associated with host adaptation.</title>
        <authorList>
            <person name="Gaulin E."/>
        </authorList>
    </citation>
    <scope>NUCLEOTIDE SEQUENCE</scope>
    <source>
        <strain evidence="2">CBS 578.67</strain>
    </source>
</reference>
<evidence type="ECO:0000256" key="1">
    <source>
        <dbReference type="SAM" id="Phobius"/>
    </source>
</evidence>
<keyword evidence="1" id="KW-1133">Transmembrane helix</keyword>
<sequence>MSRLILEVAQTVTGGLQRQKGRHVFKVNSPDHTKSATHFSIYPVESMQSRQPGDLEERVSYIHSATHDVEGGKDGQYADLKTPGELEDGALAEGGALELCSKEAMGLFAQYAAIGVIYGLIPALNYPIFNIYLYLEGYQTA</sequence>